<name>A0ABZ1BXN9_9FIRM</name>
<reference evidence="4 5" key="1">
    <citation type="journal article" date="2024" name="Front. Microbiol.">
        <title>Novel thermophilic genera Geochorda gen. nov. and Carboxydochorda gen. nov. from the deep terrestrial subsurface reveal the ecophysiological diversity in the class Limnochordia.</title>
        <authorList>
            <person name="Karnachuk O.V."/>
            <person name="Lukina A.P."/>
            <person name="Avakyan M.R."/>
            <person name="Kadnikov V.V."/>
            <person name="Begmatov S."/>
            <person name="Beletsky A.V."/>
            <person name="Vlasova K.G."/>
            <person name="Novikov A.A."/>
            <person name="Shcherbakova V.A."/>
            <person name="Mardanov A.V."/>
            <person name="Ravin N.V."/>
        </authorList>
    </citation>
    <scope>NUCLEOTIDE SEQUENCE [LARGE SCALE GENOMIC DNA]</scope>
    <source>
        <strain evidence="4 5">L945</strain>
    </source>
</reference>
<dbReference type="RefSeq" id="WP_324716582.1">
    <property type="nucleotide sequence ID" value="NZ_CP141615.1"/>
</dbReference>
<evidence type="ECO:0000256" key="3">
    <source>
        <dbReference type="SAM" id="SignalP"/>
    </source>
</evidence>
<dbReference type="Pfam" id="PF01547">
    <property type="entry name" value="SBP_bac_1"/>
    <property type="match status" value="1"/>
</dbReference>
<organism evidence="4 5">
    <name type="scientific">Carboxydichorda subterranea</name>
    <dbReference type="NCBI Taxonomy" id="3109565"/>
    <lineage>
        <taxon>Bacteria</taxon>
        <taxon>Bacillati</taxon>
        <taxon>Bacillota</taxon>
        <taxon>Limnochordia</taxon>
        <taxon>Limnochordales</taxon>
        <taxon>Geochordaceae</taxon>
        <taxon>Carboxydichorda</taxon>
    </lineage>
</organism>
<keyword evidence="2" id="KW-0813">Transport</keyword>
<gene>
    <name evidence="4" type="ORF">U7230_14705</name>
</gene>
<accession>A0ABZ1BXN9</accession>
<evidence type="ECO:0000256" key="1">
    <source>
        <dbReference type="ARBA" id="ARBA00008520"/>
    </source>
</evidence>
<keyword evidence="5" id="KW-1185">Reference proteome</keyword>
<dbReference type="EMBL" id="CP141615">
    <property type="protein sequence ID" value="WRP17311.1"/>
    <property type="molecule type" value="Genomic_DNA"/>
</dbReference>
<proteinExistence type="inferred from homology"/>
<dbReference type="Gene3D" id="3.40.190.10">
    <property type="entry name" value="Periplasmic binding protein-like II"/>
    <property type="match status" value="2"/>
</dbReference>
<dbReference type="PANTHER" id="PTHR43649:SF29">
    <property type="entry name" value="OSMOPROTECTIVE COMPOUNDS-BINDING PROTEIN GGTB"/>
    <property type="match status" value="1"/>
</dbReference>
<evidence type="ECO:0000313" key="5">
    <source>
        <dbReference type="Proteomes" id="UP001332192"/>
    </source>
</evidence>
<dbReference type="PANTHER" id="PTHR43649">
    <property type="entry name" value="ARABINOSE-BINDING PROTEIN-RELATED"/>
    <property type="match status" value="1"/>
</dbReference>
<keyword evidence="3" id="KW-0732">Signal</keyword>
<feature type="chain" id="PRO_5047550086" evidence="3">
    <location>
        <begin position="32"/>
        <end position="447"/>
    </location>
</feature>
<dbReference type="InterPro" id="IPR050490">
    <property type="entry name" value="Bact_solute-bd_prot1"/>
</dbReference>
<evidence type="ECO:0000256" key="2">
    <source>
        <dbReference type="ARBA" id="ARBA00022448"/>
    </source>
</evidence>
<dbReference type="SUPFAM" id="SSF53850">
    <property type="entry name" value="Periplasmic binding protein-like II"/>
    <property type="match status" value="1"/>
</dbReference>
<evidence type="ECO:0000313" key="4">
    <source>
        <dbReference type="EMBL" id="WRP17311.1"/>
    </source>
</evidence>
<feature type="signal peptide" evidence="3">
    <location>
        <begin position="1"/>
        <end position="31"/>
    </location>
</feature>
<comment type="similarity">
    <text evidence="1">Belongs to the bacterial solute-binding protein 1 family.</text>
</comment>
<sequence length="447" mass="50512">MKTLARLAYSVGVGAALGILLMSSASPTVEAQKVKVVWWTEPLQEVEREAIDRLFVKPFNQAHKDVELEVVWKEDLDRVLRTAMQAGAGPDIVQTPGPAYVVEYAQAGHLLPLDRYAARYGWKQKLFPWAYQVGEIDGKLYSLPLTYEFMVLFYNRTLFERNGWKPPANREELEQLATVMQKSGIIPFSHGNASWKGTNEWFVTVFYNHYAGPDAVYEALSGKRRWDDSLFVQAMELLKSYVDSGWFGGGRERYYALDWDTIWGALGNGTAGMKMEGTWGFLHAPSYFQGTGNDWDWAPLPSLRAGVRPTYDIGIGSTVSINAKSAHPDAAAEVLDWLYNNPARAAQIISEVRGEWVVPIAIAPHYFPSQADPRVVRALDAVAKASAAGDYGYTTWTFWPARTEQYIIDGLEEVWNGKITVLEYQRRQQELFQEELKQGRRPPLPTR</sequence>
<protein>
    <submittedName>
        <fullName evidence="4">Extracellular solute-binding protein</fullName>
    </submittedName>
</protein>
<dbReference type="InterPro" id="IPR006059">
    <property type="entry name" value="SBP"/>
</dbReference>
<dbReference type="Proteomes" id="UP001332192">
    <property type="component" value="Chromosome"/>
</dbReference>